<dbReference type="Pfam" id="PF06041">
    <property type="entry name" value="DUF924"/>
    <property type="match status" value="1"/>
</dbReference>
<dbReference type="SUPFAM" id="SSF48452">
    <property type="entry name" value="TPR-like"/>
    <property type="match status" value="1"/>
</dbReference>
<dbReference type="InterPro" id="IPR010323">
    <property type="entry name" value="DUF924"/>
</dbReference>
<accession>A0ABX7BFX1</accession>
<sequence>MIDFSHLIAGTPAFTERLDRVEGPDGRDVVSFWRAAGPDLWFAKEEGFDRLFRERFLNLHEAAARGDLDRWAETPEGALALILLLDQFPRNAFRNSPRMYRTDPLARAVARSAVERGHDIRVERALRPFVYLPFGHSESLADQNLSVTMAERMGGIEVGHARRHRDIIRRFGRFPHRNPIVGRETTPEERRYLDEGGFAG</sequence>
<gene>
    <name evidence="1" type="ORF">IGS68_27775</name>
</gene>
<reference evidence="1" key="1">
    <citation type="submission" date="2021-02" db="EMBL/GenBank/DDBJ databases">
        <title>Skermanella TT6 skin isolate.</title>
        <authorList>
            <person name="Lee K."/>
            <person name="Ganzorig M."/>
        </authorList>
    </citation>
    <scope>NUCLEOTIDE SEQUENCE</scope>
    <source>
        <strain evidence="1">TT6</strain>
    </source>
</reference>
<dbReference type="EMBL" id="CP067421">
    <property type="protein sequence ID" value="QQP92978.1"/>
    <property type="molecule type" value="Genomic_DNA"/>
</dbReference>
<dbReference type="PANTHER" id="PTHR23004:SF7">
    <property type="entry name" value="DUF924-DOMAIN-CONTAINING PROTEIN"/>
    <property type="match status" value="1"/>
</dbReference>
<dbReference type="Gene3D" id="1.25.40.10">
    <property type="entry name" value="Tetratricopeptide repeat domain"/>
    <property type="match status" value="1"/>
</dbReference>
<keyword evidence="1" id="KW-0614">Plasmid</keyword>
<proteinExistence type="predicted"/>
<protein>
    <submittedName>
        <fullName evidence="1">DUF924 family protein</fullName>
    </submittedName>
</protein>
<dbReference type="InterPro" id="IPR011990">
    <property type="entry name" value="TPR-like_helical_dom_sf"/>
</dbReference>
<dbReference type="Proteomes" id="UP000595197">
    <property type="component" value="Plasmid pTT6-1"/>
</dbReference>
<organism evidence="1 2">
    <name type="scientific">Skermanella cutis</name>
    <dbReference type="NCBI Taxonomy" id="2775420"/>
    <lineage>
        <taxon>Bacteria</taxon>
        <taxon>Pseudomonadati</taxon>
        <taxon>Pseudomonadota</taxon>
        <taxon>Alphaproteobacteria</taxon>
        <taxon>Rhodospirillales</taxon>
        <taxon>Azospirillaceae</taxon>
        <taxon>Skermanella</taxon>
    </lineage>
</organism>
<dbReference type="Gene3D" id="1.20.58.320">
    <property type="entry name" value="TPR-like"/>
    <property type="match status" value="1"/>
</dbReference>
<dbReference type="RefSeq" id="WP_201082296.1">
    <property type="nucleotide sequence ID" value="NZ_CP067421.1"/>
</dbReference>
<evidence type="ECO:0000313" key="2">
    <source>
        <dbReference type="Proteomes" id="UP000595197"/>
    </source>
</evidence>
<evidence type="ECO:0000313" key="1">
    <source>
        <dbReference type="EMBL" id="QQP92978.1"/>
    </source>
</evidence>
<dbReference type="PANTHER" id="PTHR23004">
    <property type="entry name" value="DOUBLECORTIN DOMAIN CONTAINING 2"/>
    <property type="match status" value="1"/>
</dbReference>
<geneLocation type="plasmid" evidence="1 2">
    <name>pTT6-1</name>
</geneLocation>
<keyword evidence="2" id="KW-1185">Reference proteome</keyword>
<name>A0ABX7BFX1_9PROT</name>